<evidence type="ECO:0000313" key="2">
    <source>
        <dbReference type="EMBL" id="PSK82749.1"/>
    </source>
</evidence>
<evidence type="ECO:0000313" key="3">
    <source>
        <dbReference type="Proteomes" id="UP000240621"/>
    </source>
</evidence>
<feature type="domain" description="Gylcosyl hydrolase 115 C-terminal" evidence="1">
    <location>
        <begin position="48"/>
        <end position="97"/>
    </location>
</feature>
<sequence length="103" mass="11397">MLTKSGSHNYLKTISLSVCLLLMACHALQQSGHSLREKVSPDAGWPFNRIKLTKTSLRIEKPGLHWLHLRVLEPGLVLPKIMINTGGLKSSFLGAPESKLVKQ</sequence>
<dbReference type="RefSeq" id="WP_106542348.1">
    <property type="nucleotide sequence ID" value="NZ_BLAU01000001.1"/>
</dbReference>
<accession>A0A2P8CCU9</accession>
<dbReference type="EMBL" id="PYGC01000005">
    <property type="protein sequence ID" value="PSK82749.1"/>
    <property type="molecule type" value="Genomic_DNA"/>
</dbReference>
<organism evidence="2 3">
    <name type="scientific">Prolixibacter denitrificans</name>
    <dbReference type="NCBI Taxonomy" id="1541063"/>
    <lineage>
        <taxon>Bacteria</taxon>
        <taxon>Pseudomonadati</taxon>
        <taxon>Bacteroidota</taxon>
        <taxon>Bacteroidia</taxon>
        <taxon>Marinilabiliales</taxon>
        <taxon>Prolixibacteraceae</taxon>
        <taxon>Prolixibacter</taxon>
    </lineage>
</organism>
<reference evidence="2 3" key="1">
    <citation type="submission" date="2018-03" db="EMBL/GenBank/DDBJ databases">
        <title>Genomic Encyclopedia of Archaeal and Bacterial Type Strains, Phase II (KMG-II): from individual species to whole genera.</title>
        <authorList>
            <person name="Goeker M."/>
        </authorList>
    </citation>
    <scope>NUCLEOTIDE SEQUENCE [LARGE SCALE GENOMIC DNA]</scope>
    <source>
        <strain evidence="2 3">DSM 27267</strain>
    </source>
</reference>
<dbReference type="Gene3D" id="2.60.120.1620">
    <property type="match status" value="1"/>
</dbReference>
<evidence type="ECO:0000259" key="1">
    <source>
        <dbReference type="Pfam" id="PF17829"/>
    </source>
</evidence>
<gene>
    <name evidence="2" type="ORF">CLV93_105141</name>
</gene>
<comment type="caution">
    <text evidence="2">The sequence shown here is derived from an EMBL/GenBank/DDBJ whole genome shotgun (WGS) entry which is preliminary data.</text>
</comment>
<protein>
    <recommendedName>
        <fullName evidence="1">Gylcosyl hydrolase 115 C-terminal domain-containing protein</fullName>
    </recommendedName>
</protein>
<dbReference type="Pfam" id="PF17829">
    <property type="entry name" value="GH115_C"/>
    <property type="match status" value="1"/>
</dbReference>
<dbReference type="InterPro" id="IPR041437">
    <property type="entry name" value="GH115_C"/>
</dbReference>
<proteinExistence type="predicted"/>
<dbReference type="Proteomes" id="UP000240621">
    <property type="component" value="Unassembled WGS sequence"/>
</dbReference>
<dbReference type="AlphaFoldDB" id="A0A2P8CCU9"/>
<name>A0A2P8CCU9_9BACT</name>
<dbReference type="PROSITE" id="PS51257">
    <property type="entry name" value="PROKAR_LIPOPROTEIN"/>
    <property type="match status" value="1"/>
</dbReference>